<dbReference type="PROSITE" id="PS51257">
    <property type="entry name" value="PROKAR_LIPOPROTEIN"/>
    <property type="match status" value="1"/>
</dbReference>
<dbReference type="Pfam" id="PF13627">
    <property type="entry name" value="LptM_cons"/>
    <property type="match status" value="1"/>
</dbReference>
<dbReference type="InterPro" id="IPR032831">
    <property type="entry name" value="LptM_cons"/>
</dbReference>
<evidence type="ECO:0000256" key="6">
    <source>
        <dbReference type="ARBA" id="ARBA00023288"/>
    </source>
</evidence>
<protein>
    <recommendedName>
        <fullName evidence="11">Sugar transporter</fullName>
    </recommendedName>
</protein>
<keyword evidence="2 8" id="KW-0732">Signal</keyword>
<evidence type="ECO:0000313" key="10">
    <source>
        <dbReference type="Proteomes" id="UP000005870"/>
    </source>
</evidence>
<dbReference type="NCBIfam" id="NF047847">
    <property type="entry name" value="SS_mature_LptM"/>
    <property type="match status" value="1"/>
</dbReference>
<evidence type="ECO:0000256" key="8">
    <source>
        <dbReference type="SAM" id="SignalP"/>
    </source>
</evidence>
<name>G7UWD0_PSEUP</name>
<accession>G7UWD0</accession>
<feature type="region of interest" description="Disordered" evidence="7">
    <location>
        <begin position="22"/>
        <end position="94"/>
    </location>
</feature>
<evidence type="ECO:0000256" key="7">
    <source>
        <dbReference type="SAM" id="MobiDB-lite"/>
    </source>
</evidence>
<comment type="subcellular location">
    <subcellularLocation>
        <location evidence="1">Cell outer membrane</location>
        <topology evidence="1">Lipid-anchor</topology>
    </subcellularLocation>
</comment>
<feature type="compositionally biased region" description="Basic and acidic residues" evidence="7">
    <location>
        <begin position="84"/>
        <end position="94"/>
    </location>
</feature>
<gene>
    <name evidence="9" type="ordered locus">DSC_02950</name>
</gene>
<dbReference type="AlphaFoldDB" id="G7UWD0"/>
<reference evidence="9 10" key="1">
    <citation type="journal article" date="2012" name="J. Bacteriol.">
        <title>Complete Genome Sequence of the BTEX-Degrading Bacterium Pseudoxanthomonas spadix BD-a59.</title>
        <authorList>
            <person name="Lee S.H."/>
            <person name="Jin H.M."/>
            <person name="Lee H.J."/>
            <person name="Kim J.M."/>
            <person name="Jeon C.O."/>
        </authorList>
    </citation>
    <scope>NUCLEOTIDE SEQUENCE [LARGE SCALE GENOMIC DNA]</scope>
    <source>
        <strain evidence="9 10">BD-a59</strain>
    </source>
</reference>
<keyword evidence="5" id="KW-0998">Cell outer membrane</keyword>
<evidence type="ECO:0000256" key="4">
    <source>
        <dbReference type="ARBA" id="ARBA00023139"/>
    </source>
</evidence>
<sequence length="94" mass="9225">MNTVSRWALWCATLLALTACGNKGPLVLPEKPAPVTTPAPAAEPAADPTQPAAAGEPGATPPVQTTPQDGTTAPSPADQAADQALDRGGADGDG</sequence>
<evidence type="ECO:0000313" key="9">
    <source>
        <dbReference type="EMBL" id="AER55243.1"/>
    </source>
</evidence>
<evidence type="ECO:0000256" key="3">
    <source>
        <dbReference type="ARBA" id="ARBA00023136"/>
    </source>
</evidence>
<feature type="signal peptide" evidence="8">
    <location>
        <begin position="1"/>
        <end position="21"/>
    </location>
</feature>
<dbReference type="KEGG" id="psd:DSC_02950"/>
<evidence type="ECO:0008006" key="11">
    <source>
        <dbReference type="Google" id="ProtNLM"/>
    </source>
</evidence>
<keyword evidence="6" id="KW-0449">Lipoprotein</keyword>
<keyword evidence="10" id="KW-1185">Reference proteome</keyword>
<dbReference type="RefSeq" id="WP_014159421.1">
    <property type="nucleotide sequence ID" value="NC_016147.2"/>
</dbReference>
<feature type="compositionally biased region" description="Low complexity" evidence="7">
    <location>
        <begin position="38"/>
        <end position="62"/>
    </location>
</feature>
<feature type="chain" id="PRO_5003504461" description="Sugar transporter" evidence="8">
    <location>
        <begin position="22"/>
        <end position="94"/>
    </location>
</feature>
<dbReference type="STRING" id="1045855.DSC_02950"/>
<dbReference type="GO" id="GO:0009279">
    <property type="term" value="C:cell outer membrane"/>
    <property type="evidence" value="ECO:0007669"/>
    <property type="project" value="UniProtKB-SubCell"/>
</dbReference>
<keyword evidence="4" id="KW-0564">Palmitate</keyword>
<dbReference type="HOGENOM" id="CLU_185299_0_0_6"/>
<keyword evidence="3" id="KW-0472">Membrane</keyword>
<evidence type="ECO:0000256" key="5">
    <source>
        <dbReference type="ARBA" id="ARBA00023237"/>
    </source>
</evidence>
<organism evidence="9 10">
    <name type="scientific">Pseudoxanthomonas spadix (strain BD-a59)</name>
    <dbReference type="NCBI Taxonomy" id="1045855"/>
    <lineage>
        <taxon>Bacteria</taxon>
        <taxon>Pseudomonadati</taxon>
        <taxon>Pseudomonadota</taxon>
        <taxon>Gammaproteobacteria</taxon>
        <taxon>Lysobacterales</taxon>
        <taxon>Lysobacteraceae</taxon>
        <taxon>Pseudoxanthomonas</taxon>
    </lineage>
</organism>
<dbReference type="Proteomes" id="UP000005870">
    <property type="component" value="Chromosome"/>
</dbReference>
<feature type="compositionally biased region" description="Polar residues" evidence="7">
    <location>
        <begin position="63"/>
        <end position="74"/>
    </location>
</feature>
<proteinExistence type="predicted"/>
<dbReference type="EMBL" id="CP003093">
    <property type="protein sequence ID" value="AER55243.1"/>
    <property type="molecule type" value="Genomic_DNA"/>
</dbReference>
<evidence type="ECO:0000256" key="2">
    <source>
        <dbReference type="ARBA" id="ARBA00022729"/>
    </source>
</evidence>
<evidence type="ECO:0000256" key="1">
    <source>
        <dbReference type="ARBA" id="ARBA00004459"/>
    </source>
</evidence>